<dbReference type="Gene3D" id="1.10.555.10">
    <property type="entry name" value="Rho GTPase activation protein"/>
    <property type="match status" value="1"/>
</dbReference>
<dbReference type="Pfam" id="PF00620">
    <property type="entry name" value="RhoGAP"/>
    <property type="match status" value="1"/>
</dbReference>
<feature type="domain" description="Rho-GAP" evidence="2">
    <location>
        <begin position="60"/>
        <end position="284"/>
    </location>
</feature>
<protein>
    <recommendedName>
        <fullName evidence="2">Rho-GAP domain-containing protein</fullName>
    </recommendedName>
</protein>
<evidence type="ECO:0000256" key="1">
    <source>
        <dbReference type="SAM" id="MobiDB-lite"/>
    </source>
</evidence>
<feature type="region of interest" description="Disordered" evidence="1">
    <location>
        <begin position="1"/>
        <end position="20"/>
    </location>
</feature>
<dbReference type="PANTHER" id="PTHR45808:SF2">
    <property type="entry name" value="RHO GTPASE-ACTIVATING PROTEIN 68F"/>
    <property type="match status" value="1"/>
</dbReference>
<dbReference type="SMART" id="SM00324">
    <property type="entry name" value="RhoGAP"/>
    <property type="match status" value="1"/>
</dbReference>
<evidence type="ECO:0000313" key="4">
    <source>
        <dbReference type="Proteomes" id="UP000758603"/>
    </source>
</evidence>
<dbReference type="AlphaFoldDB" id="A0A9P8UFL7"/>
<dbReference type="Proteomes" id="UP000758603">
    <property type="component" value="Unassembled WGS sequence"/>
</dbReference>
<dbReference type="GO" id="GO:0005737">
    <property type="term" value="C:cytoplasm"/>
    <property type="evidence" value="ECO:0007669"/>
    <property type="project" value="TreeGrafter"/>
</dbReference>
<sequence>MFHQGSTRSRRSKEGKTKEVLRQRRSISDIALHFVHNQGKEEFKNEDVRGLVRLCGKSMFYLPAEYATGSLVLPTCLRATAQYLVQHGHTSGIFRVPGSVRTINALYDYYCADSTGEDIATTTRCPNLPSHLNCGVHDIASTFKRLLAGLPGGILGSLSLFDALVAINSQLHGYAETSRTKESRLKARLIALAISTVRSQYQRELICSVFGLLCLVGRAAETAPREDFLGRPVPTADLMGYNALSIVFGPLLIGDLLKSYSMKLADPALGLIILPITPRKARKHRKASRTKKQKPNLLTVDRIYVANEITEMILIHWRGIVRHLKDLNAIKEQKGYGSTPRVSGHSRDETQEHELRKSMSDTFDLKGAPDWEAHDESFPSQRFNSPLAATPTPQPSECPCMYTFTTQALTTMAQGPQKLAVPAIVLITCSQLSADDLGQSPQHPCIGCHEATQWALCHQQLRKVQQMVTFKNVGMHQGNHR</sequence>
<evidence type="ECO:0000259" key="2">
    <source>
        <dbReference type="PROSITE" id="PS50238"/>
    </source>
</evidence>
<gene>
    <name evidence="3" type="ORF">BKA67DRAFT_521859</name>
</gene>
<organism evidence="3 4">
    <name type="scientific">Truncatella angustata</name>
    <dbReference type="NCBI Taxonomy" id="152316"/>
    <lineage>
        <taxon>Eukaryota</taxon>
        <taxon>Fungi</taxon>
        <taxon>Dikarya</taxon>
        <taxon>Ascomycota</taxon>
        <taxon>Pezizomycotina</taxon>
        <taxon>Sordariomycetes</taxon>
        <taxon>Xylariomycetidae</taxon>
        <taxon>Amphisphaeriales</taxon>
        <taxon>Sporocadaceae</taxon>
        <taxon>Truncatella</taxon>
    </lineage>
</organism>
<accession>A0A9P8UFL7</accession>
<dbReference type="SUPFAM" id="SSF48350">
    <property type="entry name" value="GTPase activation domain, GAP"/>
    <property type="match status" value="1"/>
</dbReference>
<dbReference type="PROSITE" id="PS50238">
    <property type="entry name" value="RHOGAP"/>
    <property type="match status" value="1"/>
</dbReference>
<dbReference type="EMBL" id="JAGPXC010000007">
    <property type="protein sequence ID" value="KAH6648985.1"/>
    <property type="molecule type" value="Genomic_DNA"/>
</dbReference>
<dbReference type="GO" id="GO:0007264">
    <property type="term" value="P:small GTPase-mediated signal transduction"/>
    <property type="evidence" value="ECO:0007669"/>
    <property type="project" value="TreeGrafter"/>
</dbReference>
<dbReference type="GeneID" id="70127210"/>
<dbReference type="CDD" id="cd00159">
    <property type="entry name" value="RhoGAP"/>
    <property type="match status" value="1"/>
</dbReference>
<dbReference type="PANTHER" id="PTHR45808">
    <property type="entry name" value="RHO GTPASE-ACTIVATING PROTEIN 68F"/>
    <property type="match status" value="1"/>
</dbReference>
<reference evidence="3" key="1">
    <citation type="journal article" date="2021" name="Nat. Commun.">
        <title>Genetic determinants of endophytism in the Arabidopsis root mycobiome.</title>
        <authorList>
            <person name="Mesny F."/>
            <person name="Miyauchi S."/>
            <person name="Thiergart T."/>
            <person name="Pickel B."/>
            <person name="Atanasova L."/>
            <person name="Karlsson M."/>
            <person name="Huettel B."/>
            <person name="Barry K.W."/>
            <person name="Haridas S."/>
            <person name="Chen C."/>
            <person name="Bauer D."/>
            <person name="Andreopoulos W."/>
            <person name="Pangilinan J."/>
            <person name="LaButti K."/>
            <person name="Riley R."/>
            <person name="Lipzen A."/>
            <person name="Clum A."/>
            <person name="Drula E."/>
            <person name="Henrissat B."/>
            <person name="Kohler A."/>
            <person name="Grigoriev I.V."/>
            <person name="Martin F.M."/>
            <person name="Hacquard S."/>
        </authorList>
    </citation>
    <scope>NUCLEOTIDE SEQUENCE</scope>
    <source>
        <strain evidence="3">MPI-SDFR-AT-0073</strain>
    </source>
</reference>
<feature type="region of interest" description="Disordered" evidence="1">
    <location>
        <begin position="335"/>
        <end position="391"/>
    </location>
</feature>
<dbReference type="GO" id="GO:0005096">
    <property type="term" value="F:GTPase activator activity"/>
    <property type="evidence" value="ECO:0007669"/>
    <property type="project" value="TreeGrafter"/>
</dbReference>
<dbReference type="InterPro" id="IPR008936">
    <property type="entry name" value="Rho_GTPase_activation_prot"/>
</dbReference>
<dbReference type="OrthoDB" id="9994905at2759"/>
<proteinExistence type="predicted"/>
<dbReference type="RefSeq" id="XP_045955492.1">
    <property type="nucleotide sequence ID" value="XM_046098318.1"/>
</dbReference>
<name>A0A9P8UFL7_9PEZI</name>
<keyword evidence="4" id="KW-1185">Reference proteome</keyword>
<feature type="compositionally biased region" description="Basic and acidic residues" evidence="1">
    <location>
        <begin position="345"/>
        <end position="377"/>
    </location>
</feature>
<evidence type="ECO:0000313" key="3">
    <source>
        <dbReference type="EMBL" id="KAH6648985.1"/>
    </source>
</evidence>
<comment type="caution">
    <text evidence="3">The sequence shown here is derived from an EMBL/GenBank/DDBJ whole genome shotgun (WGS) entry which is preliminary data.</text>
</comment>
<dbReference type="InterPro" id="IPR000198">
    <property type="entry name" value="RhoGAP_dom"/>
</dbReference>